<reference evidence="1" key="1">
    <citation type="journal article" date="2019" name="PLoS Pathog.">
        <title>Re-assessing the diversity of negative strand RNA viruses in insects.</title>
        <authorList>
            <person name="Kafer S."/>
            <person name="Paraskevopoulou S."/>
            <person name="Zirkel F."/>
            <person name="Wieseke N."/>
            <person name="Donath A."/>
            <person name="Petersen M."/>
            <person name="Jones T.C."/>
            <person name="Liu S."/>
            <person name="Zhou X."/>
            <person name="Middendorf M."/>
            <person name="Junglen S."/>
            <person name="Misof B."/>
            <person name="Drosten C."/>
        </authorList>
    </citation>
    <scope>NUCLEOTIDE SEQUENCE</scope>
    <source>
        <strain evidence="1">OKIAV112</strain>
    </source>
</reference>
<dbReference type="EMBL" id="MT153374">
    <property type="protein sequence ID" value="QMP82146.1"/>
    <property type="molecule type" value="Viral_cRNA"/>
</dbReference>
<proteinExistence type="predicted"/>
<keyword evidence="1" id="KW-0548">Nucleotidyltransferase</keyword>
<accession>A0A7D7J3S3</accession>
<reference evidence="1" key="2">
    <citation type="submission" date="2020-03" db="EMBL/GenBank/DDBJ databases">
        <authorList>
            <person name="Kafer S."/>
            <person name="Paraskevopoulou S."/>
            <person name="Zirkel F."/>
            <person name="Wieseke N."/>
            <person name="Donath A."/>
            <person name="Petersen M."/>
            <person name="Jones T.C."/>
            <person name="Liu S."/>
            <person name="Zhou X."/>
            <person name="Middendorf M."/>
            <person name="Junglen S."/>
            <person name="Misof B."/>
            <person name="Drosten C."/>
        </authorList>
    </citation>
    <scope>NUCLEOTIDE SEQUENCE</scope>
    <source>
        <strain evidence="1">OKIAV112</strain>
    </source>
</reference>
<sequence>MARVFETPTYENQTAHSIVMLSGLASEMKLDDDQVLSELKHRRLKLIMSSIVADADSTIAFLAGHSNVQIPSYDDHQSAYEEDFVNEHIRYCYAYGTRVKTTEKLLNLARYGYVIQNIFWNLNPVHVYTDFEAVFMILLRYLKYEIKAKASDKAIERWRMSELAAENLTWAGCAVCNIGKQVLKQSIGNIRGYEKGTFDYRMSANAAEAWEKLRLSGGTRDVHEAHEDLHSSYLHYKLFRVKNNYAEMNLGFEKIFKVAMFTFLKHGSDLFILDSAHLEMVRAVMRTWEGLEKYAMNFRLLGDDNNRTKMFEEAYRGSISWLINAMSVIKDKRVLAKSMKHGLAILQNNFHSHAEKLEMGLGNRNDMLWKEQKDIADLKIEWYSFLSDLDIPERDKVNLAYLYHILPSPDAPPKEVYERVVTQLNDSNKEDVEEFATFLNYCKATDVSMFVTKSHGKVKLHCKDGYDPSVKKWYKSCAQGKLMLPPKHEWGLCWIKNVVPVNLLIHTWYLNSADVTRVVPDISKYDSLVEKSSQVPMEVNELLYTLMHAPDIEPGWSPELVLECVRNGSLNLPKIADMSVKSENTKYGPKMRETWSADAITRELLTDYDHSLIGLSHMVDGVTSRKSNVHVDGIFDKVNRSCVAKNYNIIISNDTSGWSPSAPREAWAQHHDYKVSLTSLGDGFELVKLLDGIHAGMAKRGFLAHDELKGGLFQGWTGTADSLFNVSISTYCVRKGKEAKYLPEQTRATTAGLIDDAVQSFSLPDGTTKAFAQNAANKHYETTRETWGKLGASLSESKTIYSSIKFIYLNRFFCEGSEVLVDMKTFSKVDRDYNRRLSTFFQASDTVMGGYRSSAMKGSDPMLCYYWYFFRSFDLMIQSNAIIKEIIPNLGYLVTAAFAPRSLNGLGMPHIVAFMTKEKVDALAMFFGVHVRLKNLISNVHIRNSLIYSFSAYVNQKLEPPTATVVFKDPMAVYAADRISPDDNVYRTLKARMRLKCKSPAISEAFDMSDSLRAEPLLHAFLSSVSVPGGILEAMSASFPEQCIRGLVDKAHKGELLFTLFPFSIRRDLVSRVKGSNAKILDKIIEITTSRSIPYIDLTFENYLEEVISYRASYHALSGYKVPNCTVVDPGTMLSRRTLEPKIGLIVEIKNPLNKCKDRPHSKRYANLYDGISPDLSRTCKPTATLYGAIPQTAKNLPVVAKCLLRATQVVAHLSNKGIDAEKKEDCNNVALALWKIFCVMWNLPIDTTMKTPTVAIKPGVSFKRFLKKASSLTHPISAFPNSHRCAVVMGRSLIDMYEYYASSGNVMSLITAAKVVGLLEGAIGYRGFLYYSVVPGSMYSPVGDPLQILDRVRLHRISQVSYNIQRTALSDIMAKHLLPYRDLGITDMVDGDVILAAEYTHSHAQERESAWNKLRDDVSHFYYENVEDLIHATFGLTLEKKQQTGIPKGNYDIPRDPHRKTSVTKLHNYSDRYDKTSAALRCLIELLQDSIPRASTLDEDIYVKSPRYLIENIHRYLPNWEQSLDNAIGGIRNAMTEVFKEIRLKDDIVLATLGTYAKDVVKLVHNPKYASEWTKRQAFVTLLYAVLGKFQDHDIYMRNARADPKMIERAWSFAAKRQQVRFSRELAEHCGSRNKEFIPPDSTILTYLYSWHLYDKAKQCVLSATSYKDLCNAMNAAILMSTQRAMHGNTTESKAYLPPHKKKKKVPRNELTSKLPKFTVSGLRNSEQRHDEWKEIHDYLSVNNIPTVSVSIMDVLTEIIADFSVKLISPMLPKERLMSPEKTTPGILDPLGLQEEELTEFKMEIRDAVPDEVTINDKKKAKWLADIILSLDFDLIQKALDGVVECPYDKIDISDYSEEDYIFDLESIRDQRAELITDTGGGLHIDA</sequence>
<name>A0A7D7J3S3_9VIRU</name>
<protein>
    <submittedName>
        <fullName evidence="1">RNA-dependent RNA polymerase</fullName>
    </submittedName>
</protein>
<evidence type="ECO:0000313" key="1">
    <source>
        <dbReference type="EMBL" id="QMP82146.1"/>
    </source>
</evidence>
<dbReference type="GO" id="GO:0003968">
    <property type="term" value="F:RNA-directed RNA polymerase activity"/>
    <property type="evidence" value="ECO:0007669"/>
    <property type="project" value="UniProtKB-KW"/>
</dbReference>
<organism evidence="1">
    <name type="scientific">Collembolan qin-related virus OKIAV112</name>
    <dbReference type="NCBI Taxonomy" id="2746377"/>
    <lineage>
        <taxon>Viruses</taxon>
        <taxon>Riboviria</taxon>
        <taxon>Orthornavirae</taxon>
        <taxon>Negarnaviricota</taxon>
        <taxon>Haploviricotina</taxon>
        <taxon>Chunqiuviricetes</taxon>
        <taxon>Muvirales</taxon>
        <taxon>Qinviridae</taxon>
    </lineage>
</organism>
<keyword evidence="1" id="KW-0696">RNA-directed RNA polymerase</keyword>
<keyword evidence="1" id="KW-0808">Transferase</keyword>